<name>A0A6E8PGD1_AEDAE</name>
<dbReference type="InterPro" id="IPR004202">
    <property type="entry name" value="COX7C/Cox8"/>
</dbReference>
<dbReference type="CTD" id="19835750"/>
<dbReference type="Proteomes" id="UP000008820">
    <property type="component" value="Chromosome 2"/>
</dbReference>
<organism evidence="7 8">
    <name type="scientific">Aedes aegypti</name>
    <name type="common">Yellowfever mosquito</name>
    <name type="synonym">Culex aegypti</name>
    <dbReference type="NCBI Taxonomy" id="7159"/>
    <lineage>
        <taxon>Eukaryota</taxon>
        <taxon>Metazoa</taxon>
        <taxon>Ecdysozoa</taxon>
        <taxon>Arthropoda</taxon>
        <taxon>Hexapoda</taxon>
        <taxon>Insecta</taxon>
        <taxon>Pterygota</taxon>
        <taxon>Neoptera</taxon>
        <taxon>Endopterygota</taxon>
        <taxon>Diptera</taxon>
        <taxon>Nematocera</taxon>
        <taxon>Culicoidea</taxon>
        <taxon>Culicidae</taxon>
        <taxon>Culicinae</taxon>
        <taxon>Aedini</taxon>
        <taxon>Aedes</taxon>
        <taxon>Stegomyia</taxon>
    </lineage>
</organism>
<keyword evidence="5" id="KW-0496">Mitochondrion</keyword>
<evidence type="ECO:0000313" key="8">
    <source>
        <dbReference type="Proteomes" id="UP000008820"/>
    </source>
</evidence>
<evidence type="ECO:0000313" key="7">
    <source>
        <dbReference type="EnsemblMetazoa" id="AAEL029018-PA"/>
    </source>
</evidence>
<reference evidence="7" key="2">
    <citation type="submission" date="2020-05" db="UniProtKB">
        <authorList>
            <consortium name="EnsemblMetazoa"/>
        </authorList>
    </citation>
    <scope>IDENTIFICATION</scope>
    <source>
        <strain evidence="7">LVP_AGWG</strain>
    </source>
</reference>
<comment type="subcellular location">
    <subcellularLocation>
        <location evidence="1">Mitochondrion inner membrane</location>
        <topology evidence="1">Single-pass membrane protein</topology>
    </subcellularLocation>
</comment>
<evidence type="ECO:0000256" key="2">
    <source>
        <dbReference type="ARBA" id="ARBA00004673"/>
    </source>
</evidence>
<protein>
    <submittedName>
        <fullName evidence="7">Uncharacterized protein</fullName>
    </submittedName>
</protein>
<evidence type="ECO:0000256" key="1">
    <source>
        <dbReference type="ARBA" id="ARBA00004434"/>
    </source>
</evidence>
<dbReference type="RefSeq" id="NP_001394245.1">
    <property type="nucleotide sequence ID" value="NM_001407316.1"/>
</dbReference>
<evidence type="ECO:0000256" key="4">
    <source>
        <dbReference type="ARBA" id="ARBA00022792"/>
    </source>
</evidence>
<keyword evidence="4" id="KW-0999">Mitochondrion inner membrane</keyword>
<comment type="pathway">
    <text evidence="2">Energy metabolism; oxidative phosphorylation.</text>
</comment>
<keyword evidence="6" id="KW-0472">Membrane</keyword>
<proteinExistence type="inferred from homology"/>
<dbReference type="GO" id="GO:0045277">
    <property type="term" value="C:respiratory chain complex IV"/>
    <property type="evidence" value="ECO:0007669"/>
    <property type="project" value="InterPro"/>
</dbReference>
<evidence type="ECO:0000256" key="6">
    <source>
        <dbReference type="ARBA" id="ARBA00023136"/>
    </source>
</evidence>
<evidence type="ECO:0000256" key="5">
    <source>
        <dbReference type="ARBA" id="ARBA00023128"/>
    </source>
</evidence>
<dbReference type="UniPathway" id="UPA00705"/>
<dbReference type="InterPro" id="IPR036636">
    <property type="entry name" value="COX7C/Cox8_sf"/>
</dbReference>
<dbReference type="EnsemblMetazoa" id="AAEL029018-RA">
    <property type="protein sequence ID" value="AAEL029018-PA"/>
    <property type="gene ID" value="AAEL029018"/>
</dbReference>
<dbReference type="Pfam" id="PF02935">
    <property type="entry name" value="COX7C"/>
    <property type="match status" value="1"/>
</dbReference>
<reference evidence="7 8" key="1">
    <citation type="submission" date="2017-06" db="EMBL/GenBank/DDBJ databases">
        <title>Aedes aegypti genome working group (AGWG) sequencing and assembly.</title>
        <authorList>
            <consortium name="Aedes aegypti Genome Working Group (AGWG)"/>
            <person name="Matthews B.J."/>
        </authorList>
    </citation>
    <scope>NUCLEOTIDE SEQUENCE [LARGE SCALE GENOMIC DNA]</scope>
    <source>
        <strain evidence="7 8">LVP_AGWG</strain>
    </source>
</reference>
<comment type="similarity">
    <text evidence="3">Belongs to the cytochrome c oxidase VIIc family.</text>
</comment>
<keyword evidence="8" id="KW-1185">Reference proteome</keyword>
<sequence length="74" mass="8425">MCAEDVSRSFCREAVDKMAEKPAFVDPRKYRNPLPFNLKNPYAFTAKFFLISTIGFAAPYGVVLYQMYKSGKTS</sequence>
<dbReference type="GeneID" id="125418074"/>
<dbReference type="GO" id="GO:0006123">
    <property type="term" value="P:mitochondrial electron transport, cytochrome c to oxygen"/>
    <property type="evidence" value="ECO:0007669"/>
    <property type="project" value="InterPro"/>
</dbReference>
<dbReference type="SUPFAM" id="SSF81427">
    <property type="entry name" value="Mitochondrial cytochrome c oxidase subunit VIIc (aka VIIIa)"/>
    <property type="match status" value="1"/>
</dbReference>
<dbReference type="GO" id="GO:0005743">
    <property type="term" value="C:mitochondrial inner membrane"/>
    <property type="evidence" value="ECO:0007669"/>
    <property type="project" value="UniProtKB-SubCell"/>
</dbReference>
<dbReference type="InParanoid" id="A0A6E8PGD1"/>
<dbReference type="Gene3D" id="4.10.49.10">
    <property type="entry name" value="Cytochrome c oxidase subunit VIIc"/>
    <property type="match status" value="1"/>
</dbReference>
<accession>A0A6E8PGD1</accession>
<evidence type="ECO:0000256" key="3">
    <source>
        <dbReference type="ARBA" id="ARBA00010514"/>
    </source>
</evidence>
<dbReference type="AlphaFoldDB" id="A0A6E8PGD1"/>